<organism evidence="3 4">
    <name type="scientific">Penicillium atrosanguineum</name>
    <dbReference type="NCBI Taxonomy" id="1132637"/>
    <lineage>
        <taxon>Eukaryota</taxon>
        <taxon>Fungi</taxon>
        <taxon>Dikarya</taxon>
        <taxon>Ascomycota</taxon>
        <taxon>Pezizomycotina</taxon>
        <taxon>Eurotiomycetes</taxon>
        <taxon>Eurotiomycetidae</taxon>
        <taxon>Eurotiales</taxon>
        <taxon>Aspergillaceae</taxon>
        <taxon>Penicillium</taxon>
    </lineage>
</organism>
<protein>
    <submittedName>
        <fullName evidence="3">Uncharacterized protein</fullName>
    </submittedName>
</protein>
<name>A0A9W9UBS8_9EURO</name>
<accession>A0A9W9UBS8</accession>
<dbReference type="InterPro" id="IPR019405">
    <property type="entry name" value="Lactonase_7-beta_prop"/>
</dbReference>
<dbReference type="Gene3D" id="2.130.10.10">
    <property type="entry name" value="YVTN repeat-like/Quinoprotein amine dehydrogenase"/>
    <property type="match status" value="1"/>
</dbReference>
<feature type="chain" id="PRO_5040718884" evidence="2">
    <location>
        <begin position="20"/>
        <end position="416"/>
    </location>
</feature>
<feature type="signal peptide" evidence="2">
    <location>
        <begin position="1"/>
        <end position="19"/>
    </location>
</feature>
<proteinExistence type="inferred from homology"/>
<evidence type="ECO:0000313" key="3">
    <source>
        <dbReference type="EMBL" id="KAJ5330797.1"/>
    </source>
</evidence>
<evidence type="ECO:0000256" key="2">
    <source>
        <dbReference type="SAM" id="SignalP"/>
    </source>
</evidence>
<reference evidence="3" key="1">
    <citation type="submission" date="2022-12" db="EMBL/GenBank/DDBJ databases">
        <authorList>
            <person name="Petersen C."/>
        </authorList>
    </citation>
    <scope>NUCLEOTIDE SEQUENCE</scope>
    <source>
        <strain evidence="3">IBT 21472</strain>
    </source>
</reference>
<comment type="similarity">
    <text evidence="1">Belongs to the cycloisomerase 2 family.</text>
</comment>
<dbReference type="AlphaFoldDB" id="A0A9W9UBS8"/>
<dbReference type="SUPFAM" id="SSF51004">
    <property type="entry name" value="C-terminal (heme d1) domain of cytochrome cd1-nitrite reductase"/>
    <property type="match status" value="1"/>
</dbReference>
<dbReference type="PANTHER" id="PTHR30344">
    <property type="entry name" value="6-PHOSPHOGLUCONOLACTONASE-RELATED"/>
    <property type="match status" value="1"/>
</dbReference>
<dbReference type="EMBL" id="JAPZBO010000001">
    <property type="protein sequence ID" value="KAJ5330797.1"/>
    <property type="molecule type" value="Genomic_DNA"/>
</dbReference>
<dbReference type="InterPro" id="IPR050282">
    <property type="entry name" value="Cycloisomerase_2"/>
</dbReference>
<dbReference type="Proteomes" id="UP001147746">
    <property type="component" value="Unassembled WGS sequence"/>
</dbReference>
<evidence type="ECO:0000256" key="1">
    <source>
        <dbReference type="ARBA" id="ARBA00005564"/>
    </source>
</evidence>
<dbReference type="PANTHER" id="PTHR30344:SF1">
    <property type="entry name" value="6-PHOSPHOGLUCONOLACTONASE"/>
    <property type="match status" value="1"/>
</dbReference>
<dbReference type="InterPro" id="IPR011048">
    <property type="entry name" value="Haem_d1_sf"/>
</dbReference>
<evidence type="ECO:0000313" key="4">
    <source>
        <dbReference type="Proteomes" id="UP001147746"/>
    </source>
</evidence>
<comment type="caution">
    <text evidence="3">The sequence shown here is derived from an EMBL/GenBank/DDBJ whole genome shotgun (WGS) entry which is preliminary data.</text>
</comment>
<dbReference type="GO" id="GO:0017057">
    <property type="term" value="F:6-phosphogluconolactonase activity"/>
    <property type="evidence" value="ECO:0007669"/>
    <property type="project" value="TreeGrafter"/>
</dbReference>
<keyword evidence="4" id="KW-1185">Reference proteome</keyword>
<sequence length="416" mass="44656">MKTILFAFAAILFGNFSSASKLYAASYGGSVYSLALTNSNGSHELSILSESTECGDSPSWLMLDRDNSVLYCLNEAIGSSNGSITSFKTHQDGSLPVIERLVTPGGLVMSAMYAAPAVRDHEFFAVAHYETSTVTTYSVDRVRGHFQHLQTFTYAMCSPGPNAARQDAPHPHGVIIDPSGRFVLIPDLGADLVRIFHIHPETGHLEPMEPFVATPGSGPRHGIFWTPKASENTTPEVYFYIVHELSNSLSGWRVSYTDDGMSFSKVFEGSTFGNGTAPAGSKAAEITISPENNHLVISNRLDNTFGPNNDSIAIFSCADKSGRFFNGVNFVDLFPAYGSSARGFDISGSPEMFALALEKSQKVGVTQWNKRLGAPGKLLAEMKLNGDVPAVVWDLGPNSLSGGMGGSDINVDVCRS</sequence>
<reference evidence="3" key="2">
    <citation type="journal article" date="2023" name="IMA Fungus">
        <title>Comparative genomic study of the Penicillium genus elucidates a diverse pangenome and 15 lateral gene transfer events.</title>
        <authorList>
            <person name="Petersen C."/>
            <person name="Sorensen T."/>
            <person name="Nielsen M.R."/>
            <person name="Sondergaard T.E."/>
            <person name="Sorensen J.L."/>
            <person name="Fitzpatrick D.A."/>
            <person name="Frisvad J.C."/>
            <person name="Nielsen K.L."/>
        </authorList>
    </citation>
    <scope>NUCLEOTIDE SEQUENCE</scope>
    <source>
        <strain evidence="3">IBT 21472</strain>
    </source>
</reference>
<dbReference type="Pfam" id="PF10282">
    <property type="entry name" value="Lactonase"/>
    <property type="match status" value="1"/>
</dbReference>
<keyword evidence="2" id="KW-0732">Signal</keyword>
<dbReference type="InterPro" id="IPR015943">
    <property type="entry name" value="WD40/YVTN_repeat-like_dom_sf"/>
</dbReference>
<gene>
    <name evidence="3" type="ORF">N7476_000580</name>
</gene>